<accession>A0AAX4H454</accession>
<reference evidence="2 3" key="1">
    <citation type="submission" date="2023-10" db="EMBL/GenBank/DDBJ databases">
        <title>Draft Genome Sequence of Candida saopaulonensis from a very Premature Infant with Sepsis.</title>
        <authorList>
            <person name="Ning Y."/>
            <person name="Dai R."/>
            <person name="Xiao M."/>
            <person name="Xu Y."/>
            <person name="Yan Q."/>
            <person name="Zhang L."/>
        </authorList>
    </citation>
    <scope>NUCLEOTIDE SEQUENCE [LARGE SCALE GENOMIC DNA]</scope>
    <source>
        <strain evidence="2 3">19XY460</strain>
    </source>
</reference>
<proteinExistence type="predicted"/>
<dbReference type="GeneID" id="88171643"/>
<dbReference type="AlphaFoldDB" id="A0AAX4H454"/>
<sequence>MNRKSIELVYVKRGQEGGIQIEKQPIQESAAVGQPEAAQKSWIKRIVGWFLKSPTQESADGNADDEEAGLQEVDVNIHGEILDFKYTRMNVIWNSNLLSVISRLSIGEQAEFFSSTSFFHTTVFGGVGRLVSDHKTIMKDAQAMAQGQPSVLELQPDRLIEDYSEVRKNVNSFVDWKFPEENLWGKSTNAVKDEILAEFNEDTQLLVYYLGLVPLMWGMAKETQRLDLGLGNQKFGVFLAILCFSFLIPIFLPVQEIASAVQTVASTTVFQNLKYFAQDPTFREHVVVSWQSWTSIEKFRVCFASACTLMLGIWLILLFTKPDSCRRLNNSVDLERREAFAGRRKIRKTIGDAWPSDISEEDFRQVRTVKNGERQIMHLKELGPNEKSFFEKRAEQKQVNRCRVKIPIECIIHDLGIVAEVRNRQAQQHAA</sequence>
<dbReference type="RefSeq" id="XP_062875723.1">
    <property type="nucleotide sequence ID" value="XM_063019653.1"/>
</dbReference>
<keyword evidence="3" id="KW-1185">Reference proteome</keyword>
<dbReference type="Proteomes" id="UP001338582">
    <property type="component" value="Chromosome 1"/>
</dbReference>
<feature type="transmembrane region" description="Helical" evidence="1">
    <location>
        <begin position="235"/>
        <end position="252"/>
    </location>
</feature>
<evidence type="ECO:0000256" key="1">
    <source>
        <dbReference type="SAM" id="Phobius"/>
    </source>
</evidence>
<dbReference type="EMBL" id="CP138894">
    <property type="protein sequence ID" value="WPK23336.1"/>
    <property type="molecule type" value="Genomic_DNA"/>
</dbReference>
<evidence type="ECO:0000313" key="3">
    <source>
        <dbReference type="Proteomes" id="UP001338582"/>
    </source>
</evidence>
<name>A0AAX4H454_9ASCO</name>
<keyword evidence="1" id="KW-0472">Membrane</keyword>
<protein>
    <submittedName>
        <fullName evidence="2">Uncharacterized protein</fullName>
    </submittedName>
</protein>
<organism evidence="2 3">
    <name type="scientific">Australozyma saopauloensis</name>
    <dbReference type="NCBI Taxonomy" id="291208"/>
    <lineage>
        <taxon>Eukaryota</taxon>
        <taxon>Fungi</taxon>
        <taxon>Dikarya</taxon>
        <taxon>Ascomycota</taxon>
        <taxon>Saccharomycotina</taxon>
        <taxon>Pichiomycetes</taxon>
        <taxon>Metschnikowiaceae</taxon>
        <taxon>Australozyma</taxon>
    </lineage>
</organism>
<gene>
    <name evidence="2" type="ORF">PUMCH_000574</name>
</gene>
<evidence type="ECO:0000313" key="2">
    <source>
        <dbReference type="EMBL" id="WPK23336.1"/>
    </source>
</evidence>
<keyword evidence="1" id="KW-0812">Transmembrane</keyword>
<feature type="transmembrane region" description="Helical" evidence="1">
    <location>
        <begin position="298"/>
        <end position="319"/>
    </location>
</feature>
<dbReference type="KEGG" id="asau:88171643"/>
<keyword evidence="1" id="KW-1133">Transmembrane helix</keyword>